<evidence type="ECO:0000256" key="1">
    <source>
        <dbReference type="ARBA" id="ARBA00006499"/>
    </source>
</evidence>
<comment type="similarity">
    <text evidence="1">Belongs to the AB hydrolase superfamily. AB hydrolase 2 family.</text>
</comment>
<dbReference type="SUPFAM" id="SSF53474">
    <property type="entry name" value="alpha/beta-Hydrolases"/>
    <property type="match status" value="1"/>
</dbReference>
<dbReference type="AlphaFoldDB" id="A0A0G2HU40"/>
<name>A0A0G2HU40_9EURO</name>
<evidence type="ECO:0000259" key="3">
    <source>
        <dbReference type="Pfam" id="PF02230"/>
    </source>
</evidence>
<dbReference type="OrthoDB" id="2418081at2759"/>
<sequence>MATPGPPSPLVPPSTSTSTSTPPPTSTTLPTPPFPTPTIIPPRGPHTHTLILLHGRGDCSIDFSTDIITAPLQFPIPPNASRSSLPQRFPGVKFIFPGAKSSRSTAAGNILMPQWFNSVTLHPVYEREWEVARDGLRESVNYLLELVREEGRVLGGVGKVVVGGLSQGAVVALGAAVSFDVGVDGGGESLGGCVAMSGWLPFQRELMALAGEGKMGEGGADSGTAVIIDADPAEQEEEKEQHLKPDPKLAVKATNWFRENILGISPVVTDSQSQSQLQTLPPKTPIWIAHGALDEHVMPQFAEDAAKTLERLGWNVTFMMYDDLAHWFMPDELADLAIYLNVLVGVPDEE</sequence>
<feature type="compositionally biased region" description="Pro residues" evidence="2">
    <location>
        <begin position="21"/>
        <end position="41"/>
    </location>
</feature>
<dbReference type="Proteomes" id="UP000034164">
    <property type="component" value="Unassembled WGS sequence"/>
</dbReference>
<dbReference type="EMBL" id="LCZI01001250">
    <property type="protein sequence ID" value="KKZ61687.1"/>
    <property type="molecule type" value="Genomic_DNA"/>
</dbReference>
<dbReference type="Gene3D" id="3.40.50.1820">
    <property type="entry name" value="alpha/beta hydrolase"/>
    <property type="match status" value="1"/>
</dbReference>
<dbReference type="InterPro" id="IPR003140">
    <property type="entry name" value="PLipase/COase/thioEstase"/>
</dbReference>
<dbReference type="PANTHER" id="PTHR10655">
    <property type="entry name" value="LYSOPHOSPHOLIPASE-RELATED"/>
    <property type="match status" value="1"/>
</dbReference>
<feature type="domain" description="Phospholipase/carboxylesterase/thioesterase" evidence="3">
    <location>
        <begin position="37"/>
        <end position="207"/>
    </location>
</feature>
<gene>
    <name evidence="4" type="ORF">EMCG_03796</name>
</gene>
<evidence type="ECO:0000313" key="5">
    <source>
        <dbReference type="Proteomes" id="UP000034164"/>
    </source>
</evidence>
<comment type="caution">
    <text evidence="4">The sequence shown here is derived from an EMBL/GenBank/DDBJ whole genome shotgun (WGS) entry which is preliminary data.</text>
</comment>
<dbReference type="GO" id="GO:0005737">
    <property type="term" value="C:cytoplasm"/>
    <property type="evidence" value="ECO:0007669"/>
    <property type="project" value="TreeGrafter"/>
</dbReference>
<dbReference type="InterPro" id="IPR050565">
    <property type="entry name" value="LYPA1-2/EST-like"/>
</dbReference>
<dbReference type="GO" id="GO:0008474">
    <property type="term" value="F:palmitoyl-(protein) hydrolase activity"/>
    <property type="evidence" value="ECO:0007669"/>
    <property type="project" value="TreeGrafter"/>
</dbReference>
<dbReference type="PANTHER" id="PTHR10655:SF63">
    <property type="entry name" value="PHOSPHOLIPASE_CARBOXYLESTERASE_THIOESTERASE DOMAIN-CONTAINING PROTEIN"/>
    <property type="match status" value="1"/>
</dbReference>
<feature type="region of interest" description="Disordered" evidence="2">
    <location>
        <begin position="1"/>
        <end position="41"/>
    </location>
</feature>
<dbReference type="GO" id="GO:0052689">
    <property type="term" value="F:carboxylic ester hydrolase activity"/>
    <property type="evidence" value="ECO:0007669"/>
    <property type="project" value="TreeGrafter"/>
</dbReference>
<feature type="domain" description="Phospholipase/carboxylesterase/thioesterase" evidence="3">
    <location>
        <begin position="261"/>
        <end position="342"/>
    </location>
</feature>
<protein>
    <recommendedName>
        <fullName evidence="3">Phospholipase/carboxylesterase/thioesterase domain-containing protein</fullName>
    </recommendedName>
</protein>
<evidence type="ECO:0000256" key="2">
    <source>
        <dbReference type="SAM" id="MobiDB-lite"/>
    </source>
</evidence>
<feature type="compositionally biased region" description="Pro residues" evidence="2">
    <location>
        <begin position="1"/>
        <end position="12"/>
    </location>
</feature>
<organism evidence="4 5">
    <name type="scientific">[Emmonsia] crescens</name>
    <dbReference type="NCBI Taxonomy" id="73230"/>
    <lineage>
        <taxon>Eukaryota</taxon>
        <taxon>Fungi</taxon>
        <taxon>Dikarya</taxon>
        <taxon>Ascomycota</taxon>
        <taxon>Pezizomycotina</taxon>
        <taxon>Eurotiomycetes</taxon>
        <taxon>Eurotiomycetidae</taxon>
        <taxon>Onygenales</taxon>
        <taxon>Ajellomycetaceae</taxon>
        <taxon>Emergomyces</taxon>
    </lineage>
</organism>
<proteinExistence type="inferred from homology"/>
<accession>A0A0G2HU40</accession>
<evidence type="ECO:0000313" key="4">
    <source>
        <dbReference type="EMBL" id="KKZ61687.1"/>
    </source>
</evidence>
<dbReference type="InterPro" id="IPR029058">
    <property type="entry name" value="AB_hydrolase_fold"/>
</dbReference>
<dbReference type="VEuPathDB" id="FungiDB:EMCG_03796"/>
<dbReference type="Pfam" id="PF02230">
    <property type="entry name" value="Abhydrolase_2"/>
    <property type="match status" value="2"/>
</dbReference>
<reference evidence="5" key="1">
    <citation type="journal article" date="2015" name="PLoS Genet.">
        <title>The dynamic genome and transcriptome of the human fungal pathogen Blastomyces and close relative Emmonsia.</title>
        <authorList>
            <person name="Munoz J.F."/>
            <person name="Gauthier G.M."/>
            <person name="Desjardins C.A."/>
            <person name="Gallo J.E."/>
            <person name="Holder J."/>
            <person name="Sullivan T.D."/>
            <person name="Marty A.J."/>
            <person name="Carmen J.C."/>
            <person name="Chen Z."/>
            <person name="Ding L."/>
            <person name="Gujja S."/>
            <person name="Magrini V."/>
            <person name="Misas E."/>
            <person name="Mitreva M."/>
            <person name="Priest M."/>
            <person name="Saif S."/>
            <person name="Whiston E.A."/>
            <person name="Young S."/>
            <person name="Zeng Q."/>
            <person name="Goldman W.E."/>
            <person name="Mardis E.R."/>
            <person name="Taylor J.W."/>
            <person name="McEwen J.G."/>
            <person name="Clay O.K."/>
            <person name="Klein B.S."/>
            <person name="Cuomo C.A."/>
        </authorList>
    </citation>
    <scope>NUCLEOTIDE SEQUENCE [LARGE SCALE GENOMIC DNA]</scope>
    <source>
        <strain evidence="5">UAMH 3008</strain>
    </source>
</reference>